<sequence>MLKKAFLVVPIAILTLVIGFDLYMPVLLTLLRRAATMAEVQVRAYTPGTASMAFVAVPNIDVAKKLAGEIVKNKLAACVNIVPQVTSIYEWKGKIQEDSELLLMIKTLTSKVDDLSEFVRKNHPYEVAEVISAPIDNGNPPYLEWLSKVVSGDAEPQK</sequence>
<feature type="transmembrane region" description="Helical" evidence="2">
    <location>
        <begin position="6"/>
        <end position="31"/>
    </location>
</feature>
<keyword evidence="2" id="KW-0472">Membrane</keyword>
<dbReference type="SUPFAM" id="SSF54913">
    <property type="entry name" value="GlnB-like"/>
    <property type="match status" value="1"/>
</dbReference>
<keyword evidence="4" id="KW-1185">Reference proteome</keyword>
<keyword evidence="2" id="KW-0812">Transmembrane</keyword>
<dbReference type="PANTHER" id="PTHR23419:SF8">
    <property type="entry name" value="FI09726P"/>
    <property type="match status" value="1"/>
</dbReference>
<gene>
    <name evidence="3" type="ORF">GSLYS_00010631001</name>
</gene>
<dbReference type="Pfam" id="PF03091">
    <property type="entry name" value="CutA1"/>
    <property type="match status" value="1"/>
</dbReference>
<comment type="similarity">
    <text evidence="1">Belongs to the CutA family.</text>
</comment>
<dbReference type="Proteomes" id="UP001497497">
    <property type="component" value="Unassembled WGS sequence"/>
</dbReference>
<comment type="caution">
    <text evidence="3">The sequence shown here is derived from an EMBL/GenBank/DDBJ whole genome shotgun (WGS) entry which is preliminary data.</text>
</comment>
<evidence type="ECO:0000256" key="1">
    <source>
        <dbReference type="ARBA" id="ARBA00010169"/>
    </source>
</evidence>
<keyword evidence="2" id="KW-1133">Transmembrane helix</keyword>
<dbReference type="GO" id="GO:0010038">
    <property type="term" value="P:response to metal ion"/>
    <property type="evidence" value="ECO:0007669"/>
    <property type="project" value="InterPro"/>
</dbReference>
<organism evidence="3 4">
    <name type="scientific">Lymnaea stagnalis</name>
    <name type="common">Great pond snail</name>
    <name type="synonym">Helix stagnalis</name>
    <dbReference type="NCBI Taxonomy" id="6523"/>
    <lineage>
        <taxon>Eukaryota</taxon>
        <taxon>Metazoa</taxon>
        <taxon>Spiralia</taxon>
        <taxon>Lophotrochozoa</taxon>
        <taxon>Mollusca</taxon>
        <taxon>Gastropoda</taxon>
        <taxon>Heterobranchia</taxon>
        <taxon>Euthyneura</taxon>
        <taxon>Panpulmonata</taxon>
        <taxon>Hygrophila</taxon>
        <taxon>Lymnaeoidea</taxon>
        <taxon>Lymnaeidae</taxon>
        <taxon>Lymnaea</taxon>
    </lineage>
</organism>
<dbReference type="GO" id="GO:0005507">
    <property type="term" value="F:copper ion binding"/>
    <property type="evidence" value="ECO:0007669"/>
    <property type="project" value="TreeGrafter"/>
</dbReference>
<dbReference type="InterPro" id="IPR011322">
    <property type="entry name" value="N-reg_PII-like_a/b"/>
</dbReference>
<evidence type="ECO:0000313" key="3">
    <source>
        <dbReference type="EMBL" id="CAL1536718.1"/>
    </source>
</evidence>
<dbReference type="PANTHER" id="PTHR23419">
    <property type="entry name" value="DIVALENT CATION TOLERANCE CUTA-RELATED"/>
    <property type="match status" value="1"/>
</dbReference>
<proteinExistence type="inferred from homology"/>
<reference evidence="3 4" key="1">
    <citation type="submission" date="2024-04" db="EMBL/GenBank/DDBJ databases">
        <authorList>
            <consortium name="Genoscope - CEA"/>
            <person name="William W."/>
        </authorList>
    </citation>
    <scope>NUCLEOTIDE SEQUENCE [LARGE SCALE GENOMIC DNA]</scope>
</reference>
<evidence type="ECO:0008006" key="5">
    <source>
        <dbReference type="Google" id="ProtNLM"/>
    </source>
</evidence>
<accession>A0AAV2HRH0</accession>
<evidence type="ECO:0000313" key="4">
    <source>
        <dbReference type="Proteomes" id="UP001497497"/>
    </source>
</evidence>
<dbReference type="InterPro" id="IPR015867">
    <property type="entry name" value="N-reg_PII/ATP_PRibTrfase_C"/>
</dbReference>
<protein>
    <recommendedName>
        <fullName evidence="5">Protein CutA homolog</fullName>
    </recommendedName>
</protein>
<dbReference type="Gene3D" id="3.30.70.120">
    <property type="match status" value="1"/>
</dbReference>
<dbReference type="AlphaFoldDB" id="A0AAV2HRH0"/>
<evidence type="ECO:0000256" key="2">
    <source>
        <dbReference type="SAM" id="Phobius"/>
    </source>
</evidence>
<dbReference type="InterPro" id="IPR004323">
    <property type="entry name" value="Ion_tolerance_CutA"/>
</dbReference>
<name>A0AAV2HRH0_LYMST</name>
<dbReference type="EMBL" id="CAXITT010000237">
    <property type="protein sequence ID" value="CAL1536718.1"/>
    <property type="molecule type" value="Genomic_DNA"/>
</dbReference>